<evidence type="ECO:0000313" key="3">
    <source>
        <dbReference type="EMBL" id="CAB5228336.1"/>
    </source>
</evidence>
<name>A0A6J5RQA3_9CAUD</name>
<protein>
    <submittedName>
        <fullName evidence="2">Uncharacterized protein</fullName>
    </submittedName>
</protein>
<accession>A0A6J5RQA3</accession>
<dbReference type="EMBL" id="LR797278">
    <property type="protein sequence ID" value="CAB4199540.1"/>
    <property type="molecule type" value="Genomic_DNA"/>
</dbReference>
<gene>
    <name evidence="1" type="ORF">UFOVP1084_24</name>
    <name evidence="2" type="ORF">UFOVP1328_54</name>
    <name evidence="3" type="ORF">UFOVP1532_22</name>
</gene>
<reference evidence="2" key="1">
    <citation type="submission" date="2020-05" db="EMBL/GenBank/DDBJ databases">
        <authorList>
            <person name="Chiriac C."/>
            <person name="Salcher M."/>
            <person name="Ghai R."/>
            <person name="Kavagutti S V."/>
        </authorList>
    </citation>
    <scope>NUCLEOTIDE SEQUENCE</scope>
</reference>
<evidence type="ECO:0000313" key="2">
    <source>
        <dbReference type="EMBL" id="CAB4199540.1"/>
    </source>
</evidence>
<evidence type="ECO:0000313" key="1">
    <source>
        <dbReference type="EMBL" id="CAB4182893.1"/>
    </source>
</evidence>
<proteinExistence type="predicted"/>
<dbReference type="EMBL" id="LR798385">
    <property type="protein sequence ID" value="CAB5228336.1"/>
    <property type="molecule type" value="Genomic_DNA"/>
</dbReference>
<dbReference type="EMBL" id="LR797042">
    <property type="protein sequence ID" value="CAB4182893.1"/>
    <property type="molecule type" value="Genomic_DNA"/>
</dbReference>
<sequence length="170" mass="19199">MEQSLASYEALGGTFLPLALVKVRNLRAFSKSHRPKTPTSPVVVRSSLLFSGQIGRLYTSSGRPLCNYVEMTPSHMIEDLITALNAAREEGERLRKLYRRKTKADNPLRVKMLKLAVDNIDFVMVEVRSNMGRLAYLNLSPKLEASFIKASKLAQLERHKILKMLGVRAR</sequence>
<organism evidence="2">
    <name type="scientific">uncultured Caudovirales phage</name>
    <dbReference type="NCBI Taxonomy" id="2100421"/>
    <lineage>
        <taxon>Viruses</taxon>
        <taxon>Duplodnaviria</taxon>
        <taxon>Heunggongvirae</taxon>
        <taxon>Uroviricota</taxon>
        <taxon>Caudoviricetes</taxon>
        <taxon>Peduoviridae</taxon>
        <taxon>Maltschvirus</taxon>
        <taxon>Maltschvirus maltsch</taxon>
    </lineage>
</organism>